<evidence type="ECO:0000256" key="3">
    <source>
        <dbReference type="ARBA" id="ARBA00022729"/>
    </source>
</evidence>
<comment type="subcellular location">
    <subcellularLocation>
        <location evidence="1">Fimbrium</location>
    </subcellularLocation>
</comment>
<evidence type="ECO:0000256" key="1">
    <source>
        <dbReference type="ARBA" id="ARBA00004561"/>
    </source>
</evidence>
<dbReference type="AlphaFoldDB" id="A0A139SU88"/>
<dbReference type="GO" id="GO:0009289">
    <property type="term" value="C:pilus"/>
    <property type="evidence" value="ECO:0007669"/>
    <property type="project" value="UniProtKB-SubCell"/>
</dbReference>
<dbReference type="InterPro" id="IPR008966">
    <property type="entry name" value="Adhesion_dom_sf"/>
</dbReference>
<accession>A0A139SU88</accession>
<comment type="caution">
    <text evidence="7">The sequence shown here is derived from an EMBL/GenBank/DDBJ whole genome shotgun (WGS) entry which is preliminary data.</text>
</comment>
<evidence type="ECO:0000256" key="2">
    <source>
        <dbReference type="ARBA" id="ARBA00006671"/>
    </source>
</evidence>
<evidence type="ECO:0000259" key="6">
    <source>
        <dbReference type="Pfam" id="PF00419"/>
    </source>
</evidence>
<reference evidence="7 8" key="1">
    <citation type="submission" date="2016-02" db="EMBL/GenBank/DDBJ databases">
        <authorList>
            <person name="Wen L."/>
            <person name="He K."/>
            <person name="Yang H."/>
        </authorList>
    </citation>
    <scope>NUCLEOTIDE SEQUENCE [LARGE SCALE GENOMIC DNA]</scope>
    <source>
        <strain evidence="7 8">CV58</strain>
    </source>
</reference>
<dbReference type="PANTHER" id="PTHR33420:SF3">
    <property type="entry name" value="FIMBRIAL SUBUNIT ELFA"/>
    <property type="match status" value="1"/>
</dbReference>
<feature type="domain" description="Fimbrial-type adhesion" evidence="6">
    <location>
        <begin position="238"/>
        <end position="371"/>
    </location>
</feature>
<dbReference type="InterPro" id="IPR000259">
    <property type="entry name" value="Adhesion_dom_fimbrial"/>
</dbReference>
<sequence>MCELNQQNRVTAYRLALLALCALAAQANGAWDNCEHGGNGVHQFFPATTVYLGRDAAVGDVVGPWITATAAPAWNCTRLPAHAGTDVQVSVQGNPPYGPKLGTLNHEGHTYGLYRFGSESEALGYIARWRAIVDGVATDWTALNTMPGTGSYQNSVSTVSVVKAAGAQYSINVETQIRLVKRTAALQPGYKQNIANPILVRHHQQVGGAESVGDTDTHRVSQMQQDALSFAGGGTCTTPNVEVPLPTLPASDFSGTGSVLGSTPFELKFQACPVGLVSIGYYFTPTTSIIDEAQAVVALDGSSTASGVGVQLTEDNGTALKFGINNSYSLPYDPSTGGSYSVPLKAAYYQTDNNLGAGSVSTSVTFTLDYK</sequence>
<organism evidence="7 8">
    <name type="scientific">Ventosimonas gracilis</name>
    <dbReference type="NCBI Taxonomy" id="1680762"/>
    <lineage>
        <taxon>Bacteria</taxon>
        <taxon>Pseudomonadati</taxon>
        <taxon>Pseudomonadota</taxon>
        <taxon>Gammaproteobacteria</taxon>
        <taxon>Pseudomonadales</taxon>
        <taxon>Ventosimonadaceae</taxon>
        <taxon>Ventosimonas</taxon>
    </lineage>
</organism>
<name>A0A139SU88_9GAMM</name>
<evidence type="ECO:0000313" key="7">
    <source>
        <dbReference type="EMBL" id="KXU38146.1"/>
    </source>
</evidence>
<dbReference type="Pfam" id="PF00419">
    <property type="entry name" value="Fimbrial"/>
    <property type="match status" value="1"/>
</dbReference>
<gene>
    <name evidence="7" type="ORF">AXE65_02665</name>
</gene>
<dbReference type="PANTHER" id="PTHR33420">
    <property type="entry name" value="FIMBRIAL SUBUNIT ELFA-RELATED"/>
    <property type="match status" value="1"/>
</dbReference>
<dbReference type="InterPro" id="IPR036937">
    <property type="entry name" value="Adhesion_dom_fimbrial_sf"/>
</dbReference>
<keyword evidence="3 5" id="KW-0732">Signal</keyword>
<feature type="signal peptide" evidence="5">
    <location>
        <begin position="1"/>
        <end position="27"/>
    </location>
</feature>
<comment type="similarity">
    <text evidence="2">Belongs to the fimbrial protein family.</text>
</comment>
<proteinExistence type="inferred from homology"/>
<keyword evidence="8" id="KW-1185">Reference proteome</keyword>
<dbReference type="InterPro" id="IPR050263">
    <property type="entry name" value="Bact_Fimbrial_Adh_Pro"/>
</dbReference>
<protein>
    <recommendedName>
        <fullName evidence="6">Fimbrial-type adhesion domain-containing protein</fullName>
    </recommendedName>
</protein>
<keyword evidence="4" id="KW-0281">Fimbrium</keyword>
<dbReference type="Proteomes" id="UP000072660">
    <property type="component" value="Unassembled WGS sequence"/>
</dbReference>
<evidence type="ECO:0000256" key="4">
    <source>
        <dbReference type="ARBA" id="ARBA00023263"/>
    </source>
</evidence>
<dbReference type="SUPFAM" id="SSF49401">
    <property type="entry name" value="Bacterial adhesins"/>
    <property type="match status" value="1"/>
</dbReference>
<dbReference type="EMBL" id="LSZO01000153">
    <property type="protein sequence ID" value="KXU38146.1"/>
    <property type="molecule type" value="Genomic_DNA"/>
</dbReference>
<evidence type="ECO:0000256" key="5">
    <source>
        <dbReference type="SAM" id="SignalP"/>
    </source>
</evidence>
<evidence type="ECO:0000313" key="8">
    <source>
        <dbReference type="Proteomes" id="UP000072660"/>
    </source>
</evidence>
<dbReference type="Gene3D" id="2.60.40.1090">
    <property type="entry name" value="Fimbrial-type adhesion domain"/>
    <property type="match status" value="1"/>
</dbReference>
<feature type="chain" id="PRO_5007299435" description="Fimbrial-type adhesion domain-containing protein" evidence="5">
    <location>
        <begin position="28"/>
        <end position="371"/>
    </location>
</feature>
<dbReference type="GO" id="GO:0043709">
    <property type="term" value="P:cell adhesion involved in single-species biofilm formation"/>
    <property type="evidence" value="ECO:0007669"/>
    <property type="project" value="TreeGrafter"/>
</dbReference>